<feature type="region of interest" description="Disordered" evidence="1">
    <location>
        <begin position="27"/>
        <end position="58"/>
    </location>
</feature>
<keyword evidence="4" id="KW-1185">Reference proteome</keyword>
<gene>
    <name evidence="3" type="ORF">EVOR1521_LOCUS9502</name>
</gene>
<evidence type="ECO:0000313" key="4">
    <source>
        <dbReference type="Proteomes" id="UP001178507"/>
    </source>
</evidence>
<comment type="caution">
    <text evidence="3">The sequence shown here is derived from an EMBL/GenBank/DDBJ whole genome shotgun (WGS) entry which is preliminary data.</text>
</comment>
<dbReference type="AlphaFoldDB" id="A0AA36MQR8"/>
<evidence type="ECO:0000256" key="1">
    <source>
        <dbReference type="SAM" id="MobiDB-lite"/>
    </source>
</evidence>
<evidence type="ECO:0000256" key="2">
    <source>
        <dbReference type="SAM" id="SignalP"/>
    </source>
</evidence>
<dbReference type="Proteomes" id="UP001178507">
    <property type="component" value="Unassembled WGS sequence"/>
</dbReference>
<sequence>MRIALILGLALTGLHMLALLRTATTATRSTKSTRSTRSSSTIKAEAPMKPSSALATSPSTLPTCVRRMAAAFRGQAARYGLRSQEAASYSHVQSLNAFRDLGFEVHAFLATTTDSSSTLRVLKSIYQPLEIGIVDVAKCRGKPSYCYQVAAMKKAIDLILATSINYSHVLLCRLDLRLKMDLPSTPGLVQANFTACPMPMQTKHTYFGAFKGGRVQGTTYQLLPKYVSDFLLLAPAHILHCVQNWWTKDPRRYRTANWIRACDPYAGAAEGVLIPGFFDEGVKGHSNPLYDIPGRQLPGKCGRAEEFRWLASLNTSCCTRRGDQNFCRDGCDQLCSKCARKCNPMAPELTCCGKGPSKLLPLGEATLEKEWWLVAPWPA</sequence>
<evidence type="ECO:0000313" key="3">
    <source>
        <dbReference type="EMBL" id="CAJ1381990.1"/>
    </source>
</evidence>
<keyword evidence="2" id="KW-0732">Signal</keyword>
<feature type="signal peptide" evidence="2">
    <location>
        <begin position="1"/>
        <end position="26"/>
    </location>
</feature>
<protein>
    <submittedName>
        <fullName evidence="3">Uncharacterized protein</fullName>
    </submittedName>
</protein>
<dbReference type="EMBL" id="CAUJNA010000863">
    <property type="protein sequence ID" value="CAJ1381990.1"/>
    <property type="molecule type" value="Genomic_DNA"/>
</dbReference>
<feature type="chain" id="PRO_5041343884" evidence="2">
    <location>
        <begin position="27"/>
        <end position="379"/>
    </location>
</feature>
<proteinExistence type="predicted"/>
<reference evidence="3" key="1">
    <citation type="submission" date="2023-08" db="EMBL/GenBank/DDBJ databases">
        <authorList>
            <person name="Chen Y."/>
            <person name="Shah S."/>
            <person name="Dougan E. K."/>
            <person name="Thang M."/>
            <person name="Chan C."/>
        </authorList>
    </citation>
    <scope>NUCLEOTIDE SEQUENCE</scope>
</reference>
<name>A0AA36MQR8_9DINO</name>
<feature type="compositionally biased region" description="Low complexity" evidence="1">
    <location>
        <begin position="27"/>
        <end position="41"/>
    </location>
</feature>
<organism evidence="3 4">
    <name type="scientific">Effrenium voratum</name>
    <dbReference type="NCBI Taxonomy" id="2562239"/>
    <lineage>
        <taxon>Eukaryota</taxon>
        <taxon>Sar</taxon>
        <taxon>Alveolata</taxon>
        <taxon>Dinophyceae</taxon>
        <taxon>Suessiales</taxon>
        <taxon>Symbiodiniaceae</taxon>
        <taxon>Effrenium</taxon>
    </lineage>
</organism>
<accession>A0AA36MQR8</accession>